<evidence type="ECO:0000256" key="6">
    <source>
        <dbReference type="ARBA" id="ARBA00022884"/>
    </source>
</evidence>
<dbReference type="InterPro" id="IPR035979">
    <property type="entry name" value="RBD_domain_sf"/>
</dbReference>
<comment type="caution">
    <text evidence="10">The sequence shown here is derived from an EMBL/GenBank/DDBJ whole genome shotgun (WGS) entry which is preliminary data.</text>
</comment>
<feature type="domain" description="RRM" evidence="9">
    <location>
        <begin position="164"/>
        <end position="281"/>
    </location>
</feature>
<reference evidence="10 11" key="1">
    <citation type="journal article" date="2023" name="bioRxiv">
        <title>Conserved and derived expression patterns and positive selection on dental genes reveal complex evolutionary context of ever-growing rodent molars.</title>
        <authorList>
            <person name="Calamari Z.T."/>
            <person name="Song A."/>
            <person name="Cohen E."/>
            <person name="Akter M."/>
            <person name="Roy R.D."/>
            <person name="Hallikas O."/>
            <person name="Christensen M.M."/>
            <person name="Li P."/>
            <person name="Marangoni P."/>
            <person name="Jernvall J."/>
            <person name="Klein O.D."/>
        </authorList>
    </citation>
    <scope>NUCLEOTIDE SEQUENCE [LARGE SCALE GENOMIC DNA]</scope>
    <source>
        <strain evidence="10">V071</strain>
    </source>
</reference>
<evidence type="ECO:0000256" key="4">
    <source>
        <dbReference type="ARBA" id="ARBA00022553"/>
    </source>
</evidence>
<evidence type="ECO:0000256" key="2">
    <source>
        <dbReference type="ARBA" id="ARBA00006635"/>
    </source>
</evidence>
<feature type="region of interest" description="Disordered" evidence="8">
    <location>
        <begin position="1"/>
        <end position="80"/>
    </location>
</feature>
<feature type="region of interest" description="Disordered" evidence="8">
    <location>
        <begin position="433"/>
        <end position="452"/>
    </location>
</feature>
<dbReference type="GO" id="GO:0006417">
    <property type="term" value="P:regulation of translation"/>
    <property type="evidence" value="ECO:0007669"/>
    <property type="project" value="TreeGrafter"/>
</dbReference>
<accession>A0AAW0ICE8</accession>
<proteinExistence type="inferred from homology"/>
<dbReference type="InterPro" id="IPR000504">
    <property type="entry name" value="RRM_dom"/>
</dbReference>
<keyword evidence="3" id="KW-0963">Cytoplasm</keyword>
<dbReference type="InterPro" id="IPR012677">
    <property type="entry name" value="Nucleotide-bd_a/b_plait_sf"/>
</dbReference>
<keyword evidence="6 7" id="KW-0694">RNA-binding</keyword>
<evidence type="ECO:0000259" key="9">
    <source>
        <dbReference type="PROSITE" id="PS50102"/>
    </source>
</evidence>
<evidence type="ECO:0000256" key="5">
    <source>
        <dbReference type="ARBA" id="ARBA00022737"/>
    </source>
</evidence>
<dbReference type="CDD" id="cd12323">
    <property type="entry name" value="RRM2_MSI"/>
    <property type="match status" value="1"/>
</dbReference>
<sequence>MASPPPPPPPLRCPRRPRLPMETDAPQPGLASPDSPHDPWYGPARPGPACPAHVHPGPANMADPGRAGASPGPEPAPPAPWRPALTRALWLREYFGQFGEVKECLVMRDPLTKRSRGFGFVTFMDQAGVDKVLAQSRHELDSKTIDPKVAFPRRAQPKMVTRTKKIFVGGLSVSTTVEDVKQYFEQFGKDLLCDLGMLSPGDKARRRQEGCRFGEPLVSVGLTQQAVFQVDDAMLMFDKTTNRHRGFGFVTFESEDIVEKVCEIHFHEINNKMVECKKAQPKEVMSPTGSARGRSRVMPYGMDAFMLGIGMLGYPGFQATTYASRSYTGLAPGYTYQFPAIPLTAYGPMAAAAAAAAVVRGTGSHPWTMAPPPGSTPSRTGGFLGTTSPGPMAELYGAANQDSGVSSYISAASPAPSTGFGHSLGRPSLQLTEDQSEPARGWGHLSRSSPAPPLQLGPLLPSGSPTNLPFSDLAPPQPAFLPVRFYLFWISQLPIPPDFPSRVCECEAPGRREQGARCPPPHQLRTKCLWVWAPGHLPPAPERRVEGRAAGRPGRAPGTIPSCIICKYCETYCKLADLSSGHSRPTLSGLLGSGPWAYSPQKPSVGVGLHGFCSELPTVGGHQGHFSKKMPGKAKGFSGNPHILTEVSHQDSPTTSALGSPYPGAPFRGCEVRPGWCGRAEAYLRHPLSVSFPTHMLHGVFEASKFHPRCLSTSVLFCFKFLINYLKTVLSLSLH</sequence>
<dbReference type="PANTHER" id="PTHR48032:SF3">
    <property type="entry name" value="RNA-BINDING PROTEIN MUSASHI HOMOLOG 1"/>
    <property type="match status" value="1"/>
</dbReference>
<dbReference type="GO" id="GO:0007417">
    <property type="term" value="P:central nervous system development"/>
    <property type="evidence" value="ECO:0007669"/>
    <property type="project" value="TreeGrafter"/>
</dbReference>
<dbReference type="GO" id="GO:0003729">
    <property type="term" value="F:mRNA binding"/>
    <property type="evidence" value="ECO:0007669"/>
    <property type="project" value="TreeGrafter"/>
</dbReference>
<keyword evidence="5" id="KW-0677">Repeat</keyword>
<feature type="compositionally biased region" description="Pro residues" evidence="8">
    <location>
        <begin position="1"/>
        <end position="12"/>
    </location>
</feature>
<feature type="region of interest" description="Disordered" evidence="8">
    <location>
        <begin position="366"/>
        <end position="387"/>
    </location>
</feature>
<feature type="domain" description="RRM" evidence="9">
    <location>
        <begin position="91"/>
        <end position="165"/>
    </location>
</feature>
<evidence type="ECO:0000256" key="7">
    <source>
        <dbReference type="PROSITE-ProRule" id="PRU00176"/>
    </source>
</evidence>
<dbReference type="EMBL" id="JBBHLL010000165">
    <property type="protein sequence ID" value="KAK7811829.1"/>
    <property type="molecule type" value="Genomic_DNA"/>
</dbReference>
<feature type="non-terminal residue" evidence="10">
    <location>
        <position position="735"/>
    </location>
</feature>
<evidence type="ECO:0000256" key="1">
    <source>
        <dbReference type="ARBA" id="ARBA00004496"/>
    </source>
</evidence>
<organism evidence="10 11">
    <name type="scientific">Myodes glareolus</name>
    <name type="common">Bank vole</name>
    <name type="synonym">Clethrionomys glareolus</name>
    <dbReference type="NCBI Taxonomy" id="447135"/>
    <lineage>
        <taxon>Eukaryota</taxon>
        <taxon>Metazoa</taxon>
        <taxon>Chordata</taxon>
        <taxon>Craniata</taxon>
        <taxon>Vertebrata</taxon>
        <taxon>Euteleostomi</taxon>
        <taxon>Mammalia</taxon>
        <taxon>Eutheria</taxon>
        <taxon>Euarchontoglires</taxon>
        <taxon>Glires</taxon>
        <taxon>Rodentia</taxon>
        <taxon>Myomorpha</taxon>
        <taxon>Muroidea</taxon>
        <taxon>Cricetidae</taxon>
        <taxon>Arvicolinae</taxon>
        <taxon>Myodes</taxon>
    </lineage>
</organism>
<dbReference type="Proteomes" id="UP001488838">
    <property type="component" value="Unassembled WGS sequence"/>
</dbReference>
<keyword evidence="11" id="KW-1185">Reference proteome</keyword>
<evidence type="ECO:0000256" key="3">
    <source>
        <dbReference type="ARBA" id="ARBA00022490"/>
    </source>
</evidence>
<evidence type="ECO:0000313" key="11">
    <source>
        <dbReference type="Proteomes" id="UP001488838"/>
    </source>
</evidence>
<dbReference type="Gene3D" id="3.30.70.330">
    <property type="match status" value="2"/>
</dbReference>
<dbReference type="InterPro" id="IPR034126">
    <property type="entry name" value="MSI_RRM2"/>
</dbReference>
<dbReference type="AlphaFoldDB" id="A0AAW0ICE8"/>
<comment type="similarity">
    <text evidence="2">Belongs to the Musashi family.</text>
</comment>
<name>A0AAW0ICE8_MYOGA</name>
<dbReference type="GO" id="GO:0005737">
    <property type="term" value="C:cytoplasm"/>
    <property type="evidence" value="ECO:0007669"/>
    <property type="project" value="UniProtKB-SubCell"/>
</dbReference>
<dbReference type="SUPFAM" id="SSF54928">
    <property type="entry name" value="RNA-binding domain, RBD"/>
    <property type="match status" value="2"/>
</dbReference>
<dbReference type="Pfam" id="PF00076">
    <property type="entry name" value="RRM_1"/>
    <property type="match status" value="2"/>
</dbReference>
<dbReference type="PROSITE" id="PS50102">
    <property type="entry name" value="RRM"/>
    <property type="match status" value="2"/>
</dbReference>
<evidence type="ECO:0000256" key="8">
    <source>
        <dbReference type="SAM" id="MobiDB-lite"/>
    </source>
</evidence>
<comment type="subcellular location">
    <subcellularLocation>
        <location evidence="1">Cytoplasm</location>
    </subcellularLocation>
</comment>
<evidence type="ECO:0000313" key="10">
    <source>
        <dbReference type="EMBL" id="KAK7811829.1"/>
    </source>
</evidence>
<gene>
    <name evidence="10" type="ORF">U0070_016901</name>
</gene>
<dbReference type="PANTHER" id="PTHR48032">
    <property type="entry name" value="RNA-BINDING PROTEIN MUSASHI HOMOLOG RBP6"/>
    <property type="match status" value="1"/>
</dbReference>
<protein>
    <recommendedName>
        <fullName evidence="9">RRM domain-containing protein</fullName>
    </recommendedName>
</protein>
<dbReference type="SMART" id="SM00360">
    <property type="entry name" value="RRM"/>
    <property type="match status" value="2"/>
</dbReference>
<keyword evidence="4" id="KW-0597">Phosphoprotein</keyword>
<dbReference type="FunFam" id="3.30.70.330:FF:000596">
    <property type="entry name" value="RNA-binding protein Musashi homolog 1"/>
    <property type="match status" value="1"/>
</dbReference>